<organism evidence="2 3">
    <name type="scientific">Schistosoma margrebowiei</name>
    <dbReference type="NCBI Taxonomy" id="48269"/>
    <lineage>
        <taxon>Eukaryota</taxon>
        <taxon>Metazoa</taxon>
        <taxon>Spiralia</taxon>
        <taxon>Lophotrochozoa</taxon>
        <taxon>Platyhelminthes</taxon>
        <taxon>Trematoda</taxon>
        <taxon>Digenea</taxon>
        <taxon>Strigeidida</taxon>
        <taxon>Schistosomatoidea</taxon>
        <taxon>Schistosomatidae</taxon>
        <taxon>Schistosoma</taxon>
    </lineage>
</organism>
<keyword evidence="3" id="KW-1185">Reference proteome</keyword>
<dbReference type="Proteomes" id="UP000277204">
    <property type="component" value="Unassembled WGS sequence"/>
</dbReference>
<proteinExistence type="predicted"/>
<name>A0A183LYV4_9TREM</name>
<sequence>MSQLKLDHHGKLESTERPFRPNMGRLSNTHLRSRPTRDSNSGSISLALESLSSRTVICHPVLPNSIMEANAGFKHEISIGSSTRQSTEEELAWGVDTRITVPPRHSAFAEVS</sequence>
<dbReference type="STRING" id="48269.A0A183LYV4"/>
<reference evidence="2 3" key="1">
    <citation type="submission" date="2018-11" db="EMBL/GenBank/DDBJ databases">
        <authorList>
            <consortium name="Pathogen Informatics"/>
        </authorList>
    </citation>
    <scope>NUCLEOTIDE SEQUENCE [LARGE SCALE GENOMIC DNA]</scope>
    <source>
        <strain evidence="2 3">Zambia</strain>
    </source>
</reference>
<dbReference type="EMBL" id="UZAI01004082">
    <property type="protein sequence ID" value="VDO84233.1"/>
    <property type="molecule type" value="Genomic_DNA"/>
</dbReference>
<feature type="compositionally biased region" description="Basic and acidic residues" evidence="1">
    <location>
        <begin position="1"/>
        <end position="19"/>
    </location>
</feature>
<feature type="region of interest" description="Disordered" evidence="1">
    <location>
        <begin position="1"/>
        <end position="42"/>
    </location>
</feature>
<evidence type="ECO:0000313" key="3">
    <source>
        <dbReference type="Proteomes" id="UP000277204"/>
    </source>
</evidence>
<evidence type="ECO:0000256" key="1">
    <source>
        <dbReference type="SAM" id="MobiDB-lite"/>
    </source>
</evidence>
<dbReference type="SUPFAM" id="SSF56973">
    <property type="entry name" value="Aerolisin/ETX pore-forming domain"/>
    <property type="match status" value="1"/>
</dbReference>
<evidence type="ECO:0000313" key="2">
    <source>
        <dbReference type="EMBL" id="VDO84233.1"/>
    </source>
</evidence>
<accession>A0A183LYV4</accession>
<dbReference type="AlphaFoldDB" id="A0A183LYV4"/>
<protein>
    <submittedName>
        <fullName evidence="2">Uncharacterized protein</fullName>
    </submittedName>
</protein>
<gene>
    <name evidence="2" type="ORF">SMRZ_LOCUS8979</name>
</gene>